<dbReference type="Proteomes" id="UP000429607">
    <property type="component" value="Unassembled WGS sequence"/>
</dbReference>
<dbReference type="Proteomes" id="UP000434957">
    <property type="component" value="Unassembled WGS sequence"/>
</dbReference>
<feature type="region of interest" description="Disordered" evidence="1">
    <location>
        <begin position="122"/>
        <end position="172"/>
    </location>
</feature>
<dbReference type="EMBL" id="QXFV01002655">
    <property type="protein sequence ID" value="KAE8984952.1"/>
    <property type="molecule type" value="Genomic_DNA"/>
</dbReference>
<gene>
    <name evidence="3" type="ORF">PR001_g23032</name>
    <name evidence="2" type="ORF">PR002_g25781</name>
    <name evidence="4" type="ORF">PR003_g24240</name>
</gene>
<evidence type="ECO:0000313" key="5">
    <source>
        <dbReference type="Proteomes" id="UP000429607"/>
    </source>
</evidence>
<name>A0A6A3HXY5_9STRA</name>
<dbReference type="EMBL" id="QXFT01002688">
    <property type="protein sequence ID" value="KAE9294498.1"/>
    <property type="molecule type" value="Genomic_DNA"/>
</dbReference>
<evidence type="ECO:0000313" key="7">
    <source>
        <dbReference type="Proteomes" id="UP000435112"/>
    </source>
</evidence>
<keyword evidence="6" id="KW-1185">Reference proteome</keyword>
<evidence type="ECO:0000313" key="4">
    <source>
        <dbReference type="EMBL" id="KAE9294498.1"/>
    </source>
</evidence>
<evidence type="ECO:0000313" key="6">
    <source>
        <dbReference type="Proteomes" id="UP000434957"/>
    </source>
</evidence>
<feature type="compositionally biased region" description="Polar residues" evidence="1">
    <location>
        <begin position="151"/>
        <end position="165"/>
    </location>
</feature>
<dbReference type="AlphaFoldDB" id="A0A6A3HXY5"/>
<evidence type="ECO:0000313" key="2">
    <source>
        <dbReference type="EMBL" id="KAE8974840.1"/>
    </source>
</evidence>
<dbReference type="OrthoDB" id="121770at2759"/>
<protein>
    <submittedName>
        <fullName evidence="2">Uncharacterized protein</fullName>
    </submittedName>
</protein>
<reference evidence="5 7" key="1">
    <citation type="submission" date="2018-09" db="EMBL/GenBank/DDBJ databases">
        <title>Genomic investigation of the strawberry pathogen Phytophthora fragariae indicates pathogenicity is determined by transcriptional variation in three key races.</title>
        <authorList>
            <person name="Adams T.M."/>
            <person name="Armitage A.D."/>
            <person name="Sobczyk M.K."/>
            <person name="Bates H.J."/>
            <person name="Dunwell J.M."/>
            <person name="Nellist C.F."/>
            <person name="Harrison R.J."/>
        </authorList>
    </citation>
    <scope>NUCLEOTIDE SEQUENCE [LARGE SCALE GENOMIC DNA]</scope>
    <source>
        <strain evidence="3 5">SCRP249</strain>
        <strain evidence="2 7">SCRP324</strain>
        <strain evidence="4 6">SCRP333</strain>
    </source>
</reference>
<proteinExistence type="predicted"/>
<sequence>MSWQDDRSEGDGYEWICSFLSGYDGDLIELELDEDGQHFFDNMTPLLAQATPSRLHTDDVCSSTPVQLTPFVLTVMSELQGTLQDSESRAGATPSRSYCVKLEEAQSSLDVVELRSRSFRRAVTTPRNRSRSRRHPVSAAPQAAPQDELSTRSNSKADSSSTSRQKINRRLF</sequence>
<evidence type="ECO:0000313" key="3">
    <source>
        <dbReference type="EMBL" id="KAE8984952.1"/>
    </source>
</evidence>
<accession>A0A6A3HXY5</accession>
<evidence type="ECO:0000256" key="1">
    <source>
        <dbReference type="SAM" id="MobiDB-lite"/>
    </source>
</evidence>
<dbReference type="EMBL" id="QXFU01003505">
    <property type="protein sequence ID" value="KAE8974840.1"/>
    <property type="molecule type" value="Genomic_DNA"/>
</dbReference>
<comment type="caution">
    <text evidence="2">The sequence shown here is derived from an EMBL/GenBank/DDBJ whole genome shotgun (WGS) entry which is preliminary data.</text>
</comment>
<dbReference type="Proteomes" id="UP000435112">
    <property type="component" value="Unassembled WGS sequence"/>
</dbReference>
<organism evidence="2 7">
    <name type="scientific">Phytophthora rubi</name>
    <dbReference type="NCBI Taxonomy" id="129364"/>
    <lineage>
        <taxon>Eukaryota</taxon>
        <taxon>Sar</taxon>
        <taxon>Stramenopiles</taxon>
        <taxon>Oomycota</taxon>
        <taxon>Peronosporomycetes</taxon>
        <taxon>Peronosporales</taxon>
        <taxon>Peronosporaceae</taxon>
        <taxon>Phytophthora</taxon>
    </lineage>
</organism>